<keyword evidence="1" id="KW-0472">Membrane</keyword>
<accession>A0ABW7MNK1</accession>
<gene>
    <name evidence="2" type="ORF">V8G56_01080</name>
</gene>
<evidence type="ECO:0000313" key="3">
    <source>
        <dbReference type="Proteomes" id="UP001610104"/>
    </source>
</evidence>
<dbReference type="Pfam" id="PF19578">
    <property type="entry name" value="DUF6090"/>
    <property type="match status" value="1"/>
</dbReference>
<keyword evidence="1" id="KW-1133">Transmembrane helix</keyword>
<feature type="transmembrane region" description="Helical" evidence="1">
    <location>
        <begin position="21"/>
        <end position="42"/>
    </location>
</feature>
<keyword evidence="1" id="KW-0812">Transmembrane</keyword>
<keyword evidence="3" id="KW-1185">Reference proteome</keyword>
<dbReference type="InterPro" id="IPR045749">
    <property type="entry name" value="DUF6090"/>
</dbReference>
<dbReference type="EMBL" id="JBAWKC010000001">
    <property type="protein sequence ID" value="MFH6767312.1"/>
    <property type="molecule type" value="Genomic_DNA"/>
</dbReference>
<protein>
    <submittedName>
        <fullName evidence="2">DUF6090 family protein</fullName>
    </submittedName>
</protein>
<sequence>MIPFFRKIRKTLADDNKPIKYMRYAVGEIVLVVIGILIALQINNWNESRKDRIYEIKMLSEISTSLKTDVFHFKEMIKTFDELYETSDYFMELSKKNIKYYDSLLGKVFELNRSINYQYNSGPYEALKSSGIDKISNDKLRNDITYLYDFELPILGNNIAHITRNHQKNIESMLEMFGERYVDDSRGYNSIGWNNVPKDLFQSQGFLQLIAGVSFRGLSAGRQLKLALPKIEKTIEDIDNEIKK</sequence>
<name>A0ABW7MNK1_9FLAO</name>
<proteinExistence type="predicted"/>
<evidence type="ECO:0000313" key="2">
    <source>
        <dbReference type="EMBL" id="MFH6767312.1"/>
    </source>
</evidence>
<evidence type="ECO:0000256" key="1">
    <source>
        <dbReference type="SAM" id="Phobius"/>
    </source>
</evidence>
<comment type="caution">
    <text evidence="2">The sequence shown here is derived from an EMBL/GenBank/DDBJ whole genome shotgun (WGS) entry which is preliminary data.</text>
</comment>
<dbReference type="Proteomes" id="UP001610104">
    <property type="component" value="Unassembled WGS sequence"/>
</dbReference>
<dbReference type="RefSeq" id="WP_395436595.1">
    <property type="nucleotide sequence ID" value="NZ_JBAWKC010000001.1"/>
</dbReference>
<reference evidence="2 3" key="1">
    <citation type="submission" date="2024-02" db="EMBL/GenBank/DDBJ databases">
        <title>A Gaetbulibacter species isolated from tidal flats and genomic insights of their niches.</title>
        <authorList>
            <person name="Ye Y."/>
        </authorList>
    </citation>
    <scope>NUCLEOTIDE SEQUENCE [LARGE SCALE GENOMIC DNA]</scope>
    <source>
        <strain evidence="2 3">KEM-8</strain>
    </source>
</reference>
<organism evidence="2 3">
    <name type="scientific">Gaetbulibacter aquiaggeris</name>
    <dbReference type="NCBI Taxonomy" id="1735373"/>
    <lineage>
        <taxon>Bacteria</taxon>
        <taxon>Pseudomonadati</taxon>
        <taxon>Bacteroidota</taxon>
        <taxon>Flavobacteriia</taxon>
        <taxon>Flavobacteriales</taxon>
        <taxon>Flavobacteriaceae</taxon>
        <taxon>Gaetbulibacter</taxon>
    </lineage>
</organism>